<keyword evidence="1" id="KW-0732">Signal</keyword>
<evidence type="ECO:0000313" key="3">
    <source>
        <dbReference type="Proteomes" id="UP000241540"/>
    </source>
</evidence>
<dbReference type="RefSeq" id="WP_107639973.1">
    <property type="nucleotide sequence ID" value="NZ_PZHX01000003.1"/>
</dbReference>
<name>A0A974QP65_STAHO</name>
<accession>A0A974QP65</accession>
<protein>
    <recommendedName>
        <fullName evidence="4">Pathogenicity island protein</fullName>
    </recommendedName>
</protein>
<evidence type="ECO:0000313" key="2">
    <source>
        <dbReference type="EMBL" id="PTK31908.1"/>
    </source>
</evidence>
<feature type="signal peptide" evidence="1">
    <location>
        <begin position="1"/>
        <end position="33"/>
    </location>
</feature>
<sequence length="187" mass="18784">MTILSKLSKGIAVTAVATGISLSPIASSNISHAATESTSTTQNNNAAGQISKVRESDAQFNLNKNITYDIDENGIATLTDKNNGKTEQLPYSAKDKDGKDVTLVYYEENDKLFVHAQEKSSERGWKRCAAGIAGGATTGATTLGLAGASAGTVTLPGIGTVGGGVVGSVGGAVGGGLTGGATFCGKK</sequence>
<dbReference type="EMBL" id="PZHX01000003">
    <property type="protein sequence ID" value="PTK31908.1"/>
    <property type="molecule type" value="Genomic_DNA"/>
</dbReference>
<proteinExistence type="predicted"/>
<dbReference type="Proteomes" id="UP000241540">
    <property type="component" value="Unassembled WGS sequence"/>
</dbReference>
<gene>
    <name evidence="2" type="ORF">BUZ51_02235</name>
</gene>
<evidence type="ECO:0008006" key="4">
    <source>
        <dbReference type="Google" id="ProtNLM"/>
    </source>
</evidence>
<dbReference type="AlphaFoldDB" id="A0A974QP65"/>
<feature type="chain" id="PRO_5037031815" description="Pathogenicity island protein" evidence="1">
    <location>
        <begin position="34"/>
        <end position="187"/>
    </location>
</feature>
<comment type="caution">
    <text evidence="2">The sequence shown here is derived from an EMBL/GenBank/DDBJ whole genome shotgun (WGS) entry which is preliminary data.</text>
</comment>
<evidence type="ECO:0000256" key="1">
    <source>
        <dbReference type="SAM" id="SignalP"/>
    </source>
</evidence>
<reference evidence="2 3" key="1">
    <citation type="journal article" date="2016" name="Front. Microbiol.">
        <title>Comprehensive Phylogenetic Analysis of Bovine Non-aureus Staphylococci Species Based on Whole-Genome Sequencing.</title>
        <authorList>
            <person name="Naushad S."/>
            <person name="Barkema H.W."/>
            <person name="Luby C."/>
            <person name="Condas L.A."/>
            <person name="Nobrega D.B."/>
            <person name="Carson D.A."/>
            <person name="De Buck J."/>
        </authorList>
    </citation>
    <scope>NUCLEOTIDE SEQUENCE [LARGE SCALE GENOMIC DNA]</scope>
    <source>
        <strain evidence="2 3">SNUC 5336</strain>
    </source>
</reference>
<organism evidence="2 3">
    <name type="scientific">Staphylococcus hominis</name>
    <dbReference type="NCBI Taxonomy" id="1290"/>
    <lineage>
        <taxon>Bacteria</taxon>
        <taxon>Bacillati</taxon>
        <taxon>Bacillota</taxon>
        <taxon>Bacilli</taxon>
        <taxon>Bacillales</taxon>
        <taxon>Staphylococcaceae</taxon>
        <taxon>Staphylococcus</taxon>
    </lineage>
</organism>